<reference evidence="4" key="1">
    <citation type="submission" date="2023-10" db="EMBL/GenBank/DDBJ databases">
        <authorList>
            <person name="Chen Y."/>
            <person name="Shah S."/>
            <person name="Dougan E. K."/>
            <person name="Thang M."/>
            <person name="Chan C."/>
        </authorList>
    </citation>
    <scope>NUCLEOTIDE SEQUENCE [LARGE SCALE GENOMIC DNA]</scope>
</reference>
<protein>
    <submittedName>
        <fullName evidence="4">Uncharacterized protein</fullName>
    </submittedName>
</protein>
<gene>
    <name evidence="4" type="ORF">PCOR1329_LOCUS29801</name>
</gene>
<dbReference type="PRINTS" id="PR00320">
    <property type="entry name" value="GPROTEINBRPT"/>
</dbReference>
<dbReference type="EMBL" id="CAUYUJ010011282">
    <property type="protein sequence ID" value="CAK0831500.1"/>
    <property type="molecule type" value="Genomic_DNA"/>
</dbReference>
<feature type="non-terminal residue" evidence="4">
    <location>
        <position position="127"/>
    </location>
</feature>
<feature type="repeat" description="WD" evidence="3">
    <location>
        <begin position="1"/>
        <end position="17"/>
    </location>
</feature>
<dbReference type="InterPro" id="IPR020472">
    <property type="entry name" value="WD40_PAC1"/>
</dbReference>
<keyword evidence="5" id="KW-1185">Reference proteome</keyword>
<feature type="repeat" description="WD" evidence="3">
    <location>
        <begin position="28"/>
        <end position="70"/>
    </location>
</feature>
<dbReference type="PROSITE" id="PS50082">
    <property type="entry name" value="WD_REPEATS_2"/>
    <property type="match status" value="3"/>
</dbReference>
<dbReference type="PROSITE" id="PS50294">
    <property type="entry name" value="WD_REPEATS_REGION"/>
    <property type="match status" value="2"/>
</dbReference>
<evidence type="ECO:0000313" key="5">
    <source>
        <dbReference type="Proteomes" id="UP001189429"/>
    </source>
</evidence>
<dbReference type="Gene3D" id="2.130.10.10">
    <property type="entry name" value="YVTN repeat-like/Quinoprotein amine dehydrogenase"/>
    <property type="match status" value="1"/>
</dbReference>
<dbReference type="InterPro" id="IPR036322">
    <property type="entry name" value="WD40_repeat_dom_sf"/>
</dbReference>
<dbReference type="PANTHER" id="PTHR19876">
    <property type="entry name" value="COATOMER"/>
    <property type="match status" value="1"/>
</dbReference>
<dbReference type="SMART" id="SM00320">
    <property type="entry name" value="WD40"/>
    <property type="match status" value="2"/>
</dbReference>
<dbReference type="Proteomes" id="UP001189429">
    <property type="component" value="Unassembled WGS sequence"/>
</dbReference>
<keyword evidence="1 3" id="KW-0853">WD repeat</keyword>
<comment type="caution">
    <text evidence="4">The sequence shown here is derived from an EMBL/GenBank/DDBJ whole genome shotgun (WGS) entry which is preliminary data.</text>
</comment>
<name>A0ABN9SIF0_9DINO</name>
<organism evidence="4 5">
    <name type="scientific">Prorocentrum cordatum</name>
    <dbReference type="NCBI Taxonomy" id="2364126"/>
    <lineage>
        <taxon>Eukaryota</taxon>
        <taxon>Sar</taxon>
        <taxon>Alveolata</taxon>
        <taxon>Dinophyceae</taxon>
        <taxon>Prorocentrales</taxon>
        <taxon>Prorocentraceae</taxon>
        <taxon>Prorocentrum</taxon>
    </lineage>
</organism>
<dbReference type="InterPro" id="IPR050844">
    <property type="entry name" value="Coatomer_complex_subunit"/>
</dbReference>
<dbReference type="SUPFAM" id="SSF50978">
    <property type="entry name" value="WD40 repeat-like"/>
    <property type="match status" value="1"/>
</dbReference>
<evidence type="ECO:0000256" key="2">
    <source>
        <dbReference type="ARBA" id="ARBA00022737"/>
    </source>
</evidence>
<sequence length="127" mass="14343">MSYLLSCSDDMSIKLWDWDKNWANSQVFEGHAHYVMMVHWNPKDSTIFASCSLDRSIKVWGVSGGNSTAHFTLQGHQRGVNCVEYAPTGEKPYLVSGSDDRTVRIWDYQTKHCIQTLSGHTNNVSAT</sequence>
<accession>A0ABN9SIF0</accession>
<dbReference type="InterPro" id="IPR001680">
    <property type="entry name" value="WD40_rpt"/>
</dbReference>
<keyword evidence="2" id="KW-0677">Repeat</keyword>
<evidence type="ECO:0000313" key="4">
    <source>
        <dbReference type="EMBL" id="CAK0831500.1"/>
    </source>
</evidence>
<dbReference type="InterPro" id="IPR015943">
    <property type="entry name" value="WD40/YVTN_repeat-like_dom_sf"/>
</dbReference>
<proteinExistence type="predicted"/>
<feature type="repeat" description="WD" evidence="3">
    <location>
        <begin position="73"/>
        <end position="116"/>
    </location>
</feature>
<evidence type="ECO:0000256" key="1">
    <source>
        <dbReference type="ARBA" id="ARBA00022574"/>
    </source>
</evidence>
<dbReference type="Pfam" id="PF00400">
    <property type="entry name" value="WD40"/>
    <property type="match status" value="3"/>
</dbReference>
<dbReference type="PANTHER" id="PTHR19876:SF2">
    <property type="entry name" value="COATOMER SUBUNIT BETA"/>
    <property type="match status" value="1"/>
</dbReference>
<evidence type="ECO:0000256" key="3">
    <source>
        <dbReference type="PROSITE-ProRule" id="PRU00221"/>
    </source>
</evidence>